<organism evidence="2">
    <name type="scientific">marine metagenome</name>
    <dbReference type="NCBI Taxonomy" id="408172"/>
    <lineage>
        <taxon>unclassified sequences</taxon>
        <taxon>metagenomes</taxon>
        <taxon>ecological metagenomes</taxon>
    </lineage>
</organism>
<protein>
    <recommendedName>
        <fullName evidence="1">Flavodoxin-like domain-containing protein</fullName>
    </recommendedName>
</protein>
<name>A0A382Z449_9ZZZZ</name>
<accession>A0A382Z449</accession>
<dbReference type="InterPro" id="IPR008254">
    <property type="entry name" value="Flavodoxin/NO_synth"/>
</dbReference>
<dbReference type="InterPro" id="IPR029039">
    <property type="entry name" value="Flavoprotein-like_sf"/>
</dbReference>
<evidence type="ECO:0000259" key="1">
    <source>
        <dbReference type="PROSITE" id="PS50902"/>
    </source>
</evidence>
<dbReference type="GO" id="GO:0010181">
    <property type="term" value="F:FMN binding"/>
    <property type="evidence" value="ECO:0007669"/>
    <property type="project" value="InterPro"/>
</dbReference>
<evidence type="ECO:0000313" key="2">
    <source>
        <dbReference type="EMBL" id="SVD90223.1"/>
    </source>
</evidence>
<gene>
    <name evidence="2" type="ORF">METZ01_LOCUS443077</name>
</gene>
<dbReference type="EMBL" id="UINC01180834">
    <property type="protein sequence ID" value="SVD90223.1"/>
    <property type="molecule type" value="Genomic_DNA"/>
</dbReference>
<dbReference type="Gene3D" id="3.40.50.360">
    <property type="match status" value="1"/>
</dbReference>
<dbReference type="AlphaFoldDB" id="A0A382Z449"/>
<dbReference type="PROSITE" id="PS50902">
    <property type="entry name" value="FLAVODOXIN_LIKE"/>
    <property type="match status" value="1"/>
</dbReference>
<proteinExistence type="predicted"/>
<dbReference type="SUPFAM" id="SSF52218">
    <property type="entry name" value="Flavoproteins"/>
    <property type="match status" value="1"/>
</dbReference>
<sequence length="38" mass="4356">MKKENDLLIIYTSKNGRTERMVEPIHQGIRDSGLEAVI</sequence>
<reference evidence="2" key="1">
    <citation type="submission" date="2018-05" db="EMBL/GenBank/DDBJ databases">
        <authorList>
            <person name="Lanie J.A."/>
            <person name="Ng W.-L."/>
            <person name="Kazmierczak K.M."/>
            <person name="Andrzejewski T.M."/>
            <person name="Davidsen T.M."/>
            <person name="Wayne K.J."/>
            <person name="Tettelin H."/>
            <person name="Glass J.I."/>
            <person name="Rusch D."/>
            <person name="Podicherti R."/>
            <person name="Tsui H.-C.T."/>
            <person name="Winkler M.E."/>
        </authorList>
    </citation>
    <scope>NUCLEOTIDE SEQUENCE</scope>
</reference>
<feature type="non-terminal residue" evidence="2">
    <location>
        <position position="38"/>
    </location>
</feature>
<feature type="domain" description="Flavodoxin-like" evidence="1">
    <location>
        <begin position="7"/>
        <end position="38"/>
    </location>
</feature>